<keyword evidence="4" id="KW-0132">Cell division</keyword>
<organism evidence="6 7">
    <name type="scientific">Macrostomum lignano</name>
    <dbReference type="NCBI Taxonomy" id="282301"/>
    <lineage>
        <taxon>Eukaryota</taxon>
        <taxon>Metazoa</taxon>
        <taxon>Spiralia</taxon>
        <taxon>Lophotrochozoa</taxon>
        <taxon>Platyhelminthes</taxon>
        <taxon>Rhabditophora</taxon>
        <taxon>Macrostomorpha</taxon>
        <taxon>Macrostomida</taxon>
        <taxon>Macrostomidae</taxon>
        <taxon>Macrostomum</taxon>
    </lineage>
</organism>
<dbReference type="GO" id="GO:0051301">
    <property type="term" value="P:cell division"/>
    <property type="evidence" value="ECO:0007669"/>
    <property type="project" value="UniProtKB-KW"/>
</dbReference>
<evidence type="ECO:0000256" key="1">
    <source>
        <dbReference type="ARBA" id="ARBA00010520"/>
    </source>
</evidence>
<feature type="compositionally biased region" description="Low complexity" evidence="5">
    <location>
        <begin position="111"/>
        <end position="123"/>
    </location>
</feature>
<evidence type="ECO:0000256" key="5">
    <source>
        <dbReference type="SAM" id="MobiDB-lite"/>
    </source>
</evidence>
<dbReference type="STRING" id="282301.A0A267GTX6"/>
<dbReference type="GO" id="GO:0005737">
    <property type="term" value="C:cytoplasm"/>
    <property type="evidence" value="ECO:0007669"/>
    <property type="project" value="UniProtKB-SubCell"/>
</dbReference>
<feature type="region of interest" description="Disordered" evidence="5">
    <location>
        <begin position="1"/>
        <end position="21"/>
    </location>
</feature>
<sequence length="149" mass="16287">KQVMSTTPGQSNSVSIEQTEEAKLKQKYPNLNRKSIGSSVLHKRLNNKGQKYFDSGDYNMAKAKVVGAHRAPTRGSDLLDTATGDTMATPESVPAVRKKSLVGGLDPLLPPQQLLQPQQLQQQQHRKPSIACTEDDPMAIGRPIVQSDQ</sequence>
<comment type="function">
    <text evidence="4">Protein phosphatase inhibitor that specifically inhibits protein phosphatase 2A (PP2A) during mitosis.</text>
</comment>
<dbReference type="EMBL" id="NIVC01000150">
    <property type="protein sequence ID" value="PAA89475.1"/>
    <property type="molecule type" value="Genomic_DNA"/>
</dbReference>
<reference evidence="6 7" key="1">
    <citation type="submission" date="2017-06" db="EMBL/GenBank/DDBJ databases">
        <title>A platform for efficient transgenesis in Macrostomum lignano, a flatworm model organism for stem cell research.</title>
        <authorList>
            <person name="Berezikov E."/>
        </authorList>
    </citation>
    <scope>NUCLEOTIDE SEQUENCE [LARGE SCALE GENOMIC DNA]</scope>
    <source>
        <strain evidence="6">DV1</strain>
        <tissue evidence="6">Whole organism</tissue>
    </source>
</reference>
<feature type="non-terminal residue" evidence="6">
    <location>
        <position position="1"/>
    </location>
</feature>
<keyword evidence="7" id="KW-1185">Reference proteome</keyword>
<feature type="region of interest" description="Disordered" evidence="5">
    <location>
        <begin position="72"/>
        <end position="149"/>
    </location>
</feature>
<comment type="similarity">
    <text evidence="1 4">Belongs to the endosulfine family.</text>
</comment>
<name>A0A267GTX6_9PLAT</name>
<dbReference type="Pfam" id="PF04667">
    <property type="entry name" value="Endosulfine"/>
    <property type="match status" value="1"/>
</dbReference>
<dbReference type="InterPro" id="IPR006760">
    <property type="entry name" value="Endosulphine"/>
</dbReference>
<comment type="caution">
    <text evidence="6">The sequence shown here is derived from an EMBL/GenBank/DDBJ whole genome shotgun (WGS) entry which is preliminary data.</text>
</comment>
<keyword evidence="4" id="KW-0963">Cytoplasm</keyword>
<evidence type="ECO:0000256" key="4">
    <source>
        <dbReference type="RuleBase" id="RU363120"/>
    </source>
</evidence>
<keyword evidence="3 4" id="KW-0650">Protein phosphatase inhibitor</keyword>
<gene>
    <name evidence="6" type="ORF">BOX15_Mlig029123g1</name>
</gene>
<keyword evidence="2 4" id="KW-0498">Mitosis</keyword>
<evidence type="ECO:0008006" key="8">
    <source>
        <dbReference type="Google" id="ProtNLM"/>
    </source>
</evidence>
<dbReference type="GO" id="GO:0004864">
    <property type="term" value="F:protein phosphatase inhibitor activity"/>
    <property type="evidence" value="ECO:0007669"/>
    <property type="project" value="UniProtKB-KW"/>
</dbReference>
<accession>A0A267GTX6</accession>
<dbReference type="AlphaFoldDB" id="A0A267GTX6"/>
<comment type="subcellular location">
    <subcellularLocation>
        <location evidence="4">Cytoplasm</location>
    </subcellularLocation>
</comment>
<protein>
    <recommendedName>
        <fullName evidence="8">Alpha-endosulfine</fullName>
    </recommendedName>
</protein>
<evidence type="ECO:0000256" key="3">
    <source>
        <dbReference type="ARBA" id="ARBA00023272"/>
    </source>
</evidence>
<dbReference type="PANTHER" id="PTHR10358:SF6">
    <property type="entry name" value="ENDOSULFINE, ISOFORM A"/>
    <property type="match status" value="1"/>
</dbReference>
<proteinExistence type="inferred from homology"/>
<feature type="compositionally biased region" description="Polar residues" evidence="5">
    <location>
        <begin position="1"/>
        <end position="17"/>
    </location>
</feature>
<evidence type="ECO:0000313" key="7">
    <source>
        <dbReference type="Proteomes" id="UP000215902"/>
    </source>
</evidence>
<dbReference type="OrthoDB" id="5949865at2759"/>
<dbReference type="Proteomes" id="UP000215902">
    <property type="component" value="Unassembled WGS sequence"/>
</dbReference>
<keyword evidence="4" id="KW-0131">Cell cycle</keyword>
<dbReference type="PANTHER" id="PTHR10358">
    <property type="entry name" value="ENDOSULFINE"/>
    <property type="match status" value="1"/>
</dbReference>
<evidence type="ECO:0000256" key="2">
    <source>
        <dbReference type="ARBA" id="ARBA00022776"/>
    </source>
</evidence>
<evidence type="ECO:0000313" key="6">
    <source>
        <dbReference type="EMBL" id="PAA89475.1"/>
    </source>
</evidence>